<reference evidence="6 7" key="1">
    <citation type="submission" date="2020-04" db="EMBL/GenBank/DDBJ databases">
        <title>Rhodospirillaceae bacterium KN72 isolated from deep sea.</title>
        <authorList>
            <person name="Zhang D.-C."/>
        </authorList>
    </citation>
    <scope>NUCLEOTIDE SEQUENCE [LARGE SCALE GENOMIC DNA]</scope>
    <source>
        <strain evidence="6 7">KN72</strain>
    </source>
</reference>
<dbReference type="InterPro" id="IPR028579">
    <property type="entry name" value="Thym_Pase_Put"/>
</dbReference>
<dbReference type="Pfam" id="PF07831">
    <property type="entry name" value="PYNP_C"/>
    <property type="match status" value="1"/>
</dbReference>
<evidence type="ECO:0000256" key="4">
    <source>
        <dbReference type="HAMAP-Rule" id="MF_00703"/>
    </source>
</evidence>
<dbReference type="InterPro" id="IPR036566">
    <property type="entry name" value="PYNP-like_C_sf"/>
</dbReference>
<dbReference type="NCBIfam" id="NF003338">
    <property type="entry name" value="PRK04350.1"/>
    <property type="match status" value="1"/>
</dbReference>
<dbReference type="PANTHER" id="PTHR10515:SF0">
    <property type="entry name" value="THYMIDINE PHOSPHORYLASE"/>
    <property type="match status" value="1"/>
</dbReference>
<evidence type="ECO:0000256" key="3">
    <source>
        <dbReference type="ARBA" id="ARBA00048550"/>
    </source>
</evidence>
<evidence type="ECO:0000259" key="5">
    <source>
        <dbReference type="SMART" id="SM00941"/>
    </source>
</evidence>
<dbReference type="InterPro" id="IPR000053">
    <property type="entry name" value="Thymidine/pyrmidine_PPase"/>
</dbReference>
<dbReference type="InterPro" id="IPR000312">
    <property type="entry name" value="Glycosyl_Trfase_fam3"/>
</dbReference>
<dbReference type="SUPFAM" id="SSF47648">
    <property type="entry name" value="Nucleoside phosphorylase/phosphoribosyltransferase N-terminal domain"/>
    <property type="match status" value="1"/>
</dbReference>
<dbReference type="GO" id="GO:0006213">
    <property type="term" value="P:pyrimidine nucleoside metabolic process"/>
    <property type="evidence" value="ECO:0007669"/>
    <property type="project" value="InterPro"/>
</dbReference>
<dbReference type="RefSeq" id="WP_169626556.1">
    <property type="nucleotide sequence ID" value="NZ_JABBNT010000005.1"/>
</dbReference>
<gene>
    <name evidence="6" type="ORF">HH303_16935</name>
</gene>
<dbReference type="GO" id="GO:0005829">
    <property type="term" value="C:cytosol"/>
    <property type="evidence" value="ECO:0007669"/>
    <property type="project" value="TreeGrafter"/>
</dbReference>
<keyword evidence="2 4" id="KW-0808">Transferase</keyword>
<dbReference type="SUPFAM" id="SSF54680">
    <property type="entry name" value="Pyrimidine nucleoside phosphorylase C-terminal domain"/>
    <property type="match status" value="1"/>
</dbReference>
<organism evidence="6 7">
    <name type="scientific">Pacificispira spongiicola</name>
    <dbReference type="NCBI Taxonomy" id="2729598"/>
    <lineage>
        <taxon>Bacteria</taxon>
        <taxon>Pseudomonadati</taxon>
        <taxon>Pseudomonadota</taxon>
        <taxon>Alphaproteobacteria</taxon>
        <taxon>Rhodospirillales</taxon>
        <taxon>Rhodospirillaceae</taxon>
        <taxon>Pacificispira</taxon>
    </lineage>
</organism>
<dbReference type="InterPro" id="IPR013102">
    <property type="entry name" value="PYNP_C"/>
</dbReference>
<dbReference type="InterPro" id="IPR036320">
    <property type="entry name" value="Glycosyl_Trfase_fam3_N_dom_sf"/>
</dbReference>
<dbReference type="GO" id="GO:0006206">
    <property type="term" value="P:pyrimidine nucleobase metabolic process"/>
    <property type="evidence" value="ECO:0007669"/>
    <property type="project" value="InterPro"/>
</dbReference>
<keyword evidence="7" id="KW-1185">Reference proteome</keyword>
<protein>
    <recommendedName>
        <fullName evidence="4">Putative thymidine phosphorylase</fullName>
        <ecNumber evidence="4">2.4.2.4</ecNumber>
    </recommendedName>
    <alternativeName>
        <fullName evidence="4">TdRPase</fullName>
    </alternativeName>
</protein>
<dbReference type="Pfam" id="PF02885">
    <property type="entry name" value="Glycos_trans_3N"/>
    <property type="match status" value="1"/>
</dbReference>
<dbReference type="PANTHER" id="PTHR10515">
    <property type="entry name" value="THYMIDINE PHOSPHORYLASE"/>
    <property type="match status" value="1"/>
</dbReference>
<dbReference type="EMBL" id="JABBNT010000005">
    <property type="protein sequence ID" value="NMM46180.1"/>
    <property type="molecule type" value="Genomic_DNA"/>
</dbReference>
<dbReference type="Gene3D" id="1.20.970.50">
    <property type="match status" value="1"/>
</dbReference>
<dbReference type="SMART" id="SM00941">
    <property type="entry name" value="PYNP_C"/>
    <property type="match status" value="1"/>
</dbReference>
<keyword evidence="1 4" id="KW-0328">Glycosyltransferase</keyword>
<dbReference type="HAMAP" id="MF_00703">
    <property type="entry name" value="Thymid_phosp_2"/>
    <property type="match status" value="1"/>
</dbReference>
<dbReference type="NCBIfam" id="TIGR02645">
    <property type="entry name" value="ARCH_P_rylase"/>
    <property type="match status" value="1"/>
</dbReference>
<dbReference type="Gene3D" id="3.40.1030.10">
    <property type="entry name" value="Nucleoside phosphorylase/phosphoribosyltransferase catalytic domain"/>
    <property type="match status" value="1"/>
</dbReference>
<dbReference type="SUPFAM" id="SSF52418">
    <property type="entry name" value="Nucleoside phosphorylase/phosphoribosyltransferase catalytic domain"/>
    <property type="match status" value="1"/>
</dbReference>
<evidence type="ECO:0000256" key="2">
    <source>
        <dbReference type="ARBA" id="ARBA00022679"/>
    </source>
</evidence>
<dbReference type="InterPro" id="IPR017872">
    <property type="entry name" value="Pyrmidine_PPase_CS"/>
</dbReference>
<dbReference type="Pfam" id="PF00591">
    <property type="entry name" value="Glycos_transf_3"/>
    <property type="match status" value="1"/>
</dbReference>
<dbReference type="Gene3D" id="2.40.40.20">
    <property type="match status" value="1"/>
</dbReference>
<dbReference type="InterPro" id="IPR013466">
    <property type="entry name" value="Thymidine/AMP_Pase"/>
</dbReference>
<dbReference type="AlphaFoldDB" id="A0A7Y0E2S2"/>
<dbReference type="GO" id="GO:0009032">
    <property type="term" value="F:thymidine phosphorylase activity"/>
    <property type="evidence" value="ECO:0007669"/>
    <property type="project" value="UniProtKB-UniRule"/>
</dbReference>
<dbReference type="GO" id="GO:0004645">
    <property type="term" value="F:1,4-alpha-oligoglucan phosphorylase activity"/>
    <property type="evidence" value="ECO:0007669"/>
    <property type="project" value="InterPro"/>
</dbReference>
<dbReference type="InterPro" id="IPR017459">
    <property type="entry name" value="Glycosyl_Trfase_fam3_N_dom"/>
</dbReference>
<sequence>MTSHGSKTARNGLRLKRLGIDTHDEAVIYMRKDCHICRAEGFTAHARVRVRANGNSIIATLNTTTDGMLAQGQASLSESAWIRLGVAEGDPIYVEHPSPVDSLGHVRAKIYGHTLTDPEMNEILTDIVAGRYSDIQLSSFITACSARGLNQTEVIGLTRAMVDVGKRLDWGVSPIVDKHCVGGLPGNRTTPIIVPIVACCGLMMPKTSSRAITSPAGTADTMETLAPVELSLADLRRVVEKEGGCIAWGGAADLSPVDDILIRVERALDIDSEGQMVASVLSKKAAAGATHLVLDLPIGPTAKVRSRQDAASLGESLLTTAAALDINAHVVETDGTQPVGRGIGPALEAWNVLAVLQNEADAPQDLRERAVLLAGSLLESAGRAAAGEGSAMAGEVLSSGRAWAKFQAICDAQGGMRTPPRSKFQEIIPAPASGSVVRIDNRRLSRAAKLAGAPEDKAAGLVMACRLGQRVTKGEPLVTLHADSKGELNYALDYFRNHPQTIEIGTEDA</sequence>
<comment type="similarity">
    <text evidence="4">Belongs to the thymidine/pyrimidine-nucleoside phosphorylase family. Type 2 subfamily.</text>
</comment>
<evidence type="ECO:0000313" key="7">
    <source>
        <dbReference type="Proteomes" id="UP000539372"/>
    </source>
</evidence>
<evidence type="ECO:0000313" key="6">
    <source>
        <dbReference type="EMBL" id="NMM46180.1"/>
    </source>
</evidence>
<comment type="catalytic activity">
    <reaction evidence="3 4">
        <text>thymidine + phosphate = 2-deoxy-alpha-D-ribose 1-phosphate + thymine</text>
        <dbReference type="Rhea" id="RHEA:16037"/>
        <dbReference type="ChEBI" id="CHEBI:17748"/>
        <dbReference type="ChEBI" id="CHEBI:17821"/>
        <dbReference type="ChEBI" id="CHEBI:43474"/>
        <dbReference type="ChEBI" id="CHEBI:57259"/>
        <dbReference type="EC" id="2.4.2.4"/>
    </reaction>
</comment>
<dbReference type="InterPro" id="IPR035902">
    <property type="entry name" value="Nuc_phospho_transferase"/>
</dbReference>
<dbReference type="Gene3D" id="3.90.1170.30">
    <property type="entry name" value="Pyrimidine nucleoside phosphorylase-like, C-terminal domain"/>
    <property type="match status" value="1"/>
</dbReference>
<comment type="caution">
    <text evidence="6">The sequence shown here is derived from an EMBL/GenBank/DDBJ whole genome shotgun (WGS) entry which is preliminary data.</text>
</comment>
<feature type="domain" description="Pyrimidine nucleoside phosphorylase C-terminal" evidence="5">
    <location>
        <begin position="435"/>
        <end position="502"/>
    </location>
</feature>
<dbReference type="EC" id="2.4.2.4" evidence="4"/>
<proteinExistence type="inferred from homology"/>
<evidence type="ECO:0000256" key="1">
    <source>
        <dbReference type="ARBA" id="ARBA00022676"/>
    </source>
</evidence>
<name>A0A7Y0E2S2_9PROT</name>
<dbReference type="PROSITE" id="PS00647">
    <property type="entry name" value="THYMID_PHOSPHORYLASE"/>
    <property type="match status" value="1"/>
</dbReference>
<accession>A0A7Y0E2S2</accession>
<dbReference type="Proteomes" id="UP000539372">
    <property type="component" value="Unassembled WGS sequence"/>
</dbReference>